<sequence length="59" mass="6545">MRLCKRFTVNYRIKGNPQTGTVKARDVGEAIAKVEGYMKHLGASRNDMKSLKVVSSFGV</sequence>
<dbReference type="EMBL" id="MLAW01000090">
    <property type="protein sequence ID" value="OJJ13862.1"/>
    <property type="molecule type" value="Genomic_DNA"/>
</dbReference>
<comment type="caution">
    <text evidence="1">The sequence shown here is derived from an EMBL/GenBank/DDBJ whole genome shotgun (WGS) entry which is preliminary data.</text>
</comment>
<proteinExistence type="predicted"/>
<dbReference type="AlphaFoldDB" id="A0A1L9QJC1"/>
<dbReference type="Proteomes" id="UP000183940">
    <property type="component" value="Unassembled WGS sequence"/>
</dbReference>
<name>A0A1L9QJC1_9CYAN</name>
<accession>A0A1L9QJC1</accession>
<gene>
    <name evidence="1" type="ORF">BI308_25495</name>
</gene>
<evidence type="ECO:0000313" key="2">
    <source>
        <dbReference type="Proteomes" id="UP000183940"/>
    </source>
</evidence>
<organism evidence="1 2">
    <name type="scientific">Roseofilum reptotaenium AO1-A</name>
    <dbReference type="NCBI Taxonomy" id="1925591"/>
    <lineage>
        <taxon>Bacteria</taxon>
        <taxon>Bacillati</taxon>
        <taxon>Cyanobacteriota</taxon>
        <taxon>Cyanophyceae</taxon>
        <taxon>Desertifilales</taxon>
        <taxon>Desertifilaceae</taxon>
        <taxon>Roseofilum</taxon>
    </lineage>
</organism>
<keyword evidence="2" id="KW-1185">Reference proteome</keyword>
<evidence type="ECO:0000313" key="1">
    <source>
        <dbReference type="EMBL" id="OJJ13862.1"/>
    </source>
</evidence>
<protein>
    <submittedName>
        <fullName evidence="1">Uncharacterized protein</fullName>
    </submittedName>
</protein>
<reference evidence="1" key="1">
    <citation type="submission" date="2016-10" db="EMBL/GenBank/DDBJ databases">
        <title>CRISPR-Cas defence system in Roseofilum reptotaenium: evidence of a bacteriophage-cyanobacterium arms race in the coral black band disease.</title>
        <authorList>
            <person name="Buerger P."/>
            <person name="Wood-Charlson E.M."/>
            <person name="Weynberg K.D."/>
            <person name="Willis B."/>
            <person name="Van Oppen M.J."/>
        </authorList>
    </citation>
    <scope>NUCLEOTIDE SEQUENCE [LARGE SCALE GENOMIC DNA]</scope>
    <source>
        <strain evidence="1">AO1-A</strain>
    </source>
</reference>